<comment type="caution">
    <text evidence="3">The sequence shown here is derived from an EMBL/GenBank/DDBJ whole genome shotgun (WGS) entry which is preliminary data.</text>
</comment>
<feature type="transmembrane region" description="Helical" evidence="1">
    <location>
        <begin position="315"/>
        <end position="335"/>
    </location>
</feature>
<dbReference type="RefSeq" id="XP_067760707.1">
    <property type="nucleotide sequence ID" value="XM_067911685.1"/>
</dbReference>
<dbReference type="SMART" id="SM00181">
    <property type="entry name" value="EGF"/>
    <property type="match status" value="6"/>
</dbReference>
<feature type="domain" description="EGF-like" evidence="2">
    <location>
        <begin position="212"/>
        <end position="246"/>
    </location>
</feature>
<organism evidence="3 4">
    <name type="scientific">Spironucleus salmonicida</name>
    <dbReference type="NCBI Taxonomy" id="348837"/>
    <lineage>
        <taxon>Eukaryota</taxon>
        <taxon>Metamonada</taxon>
        <taxon>Diplomonadida</taxon>
        <taxon>Hexamitidae</taxon>
        <taxon>Hexamitinae</taxon>
        <taxon>Spironucleus</taxon>
    </lineage>
</organism>
<dbReference type="InterPro" id="IPR006212">
    <property type="entry name" value="Furin_repeat"/>
</dbReference>
<sequence>MSCHTDKTNCLLCSDDTQSGTCSSCNPGYTLATDACADSCALIILVDGSCNANSDCTDTKNCEDCFGTAGECRKCKAPSTLENNVCAPAVEDCKTGSTLIENCKTCDSSTPTTCATCEAAFTLYQQVCIANEACKTDTNCKTCDTTDPKICKTCNDDSVPESGVSCPVPVPAECKVQNCKTCTAGDPNTCETCNDNFNLNSGSCVAAGSDASCQKNNVNCQTCDATDSSKCKTCKGGYELAENFCTKLSENCTSYDSAKGQCDVCNVAFFKSGKFCVPCKENCTQCTSATKCSLCVLDFYASDDVCLQASVSGGVIAGVAIATVVALGAICVLAWRELRKNRTAAINNASTRAGSLALD</sequence>
<evidence type="ECO:0000256" key="1">
    <source>
        <dbReference type="SAM" id="Phobius"/>
    </source>
</evidence>
<proteinExistence type="predicted"/>
<keyword evidence="1" id="KW-1133">Transmembrane helix</keyword>
<dbReference type="SMART" id="SM00261">
    <property type="entry name" value="FU"/>
    <property type="match status" value="6"/>
</dbReference>
<protein>
    <submittedName>
        <fullName evidence="3">Cysteine-rich membrane protein 2</fullName>
    </submittedName>
</protein>
<name>A0A9P8LKY5_9EUKA</name>
<feature type="domain" description="EGF-like" evidence="2">
    <location>
        <begin position="278"/>
        <end position="307"/>
    </location>
</feature>
<keyword evidence="1" id="KW-0812">Transmembrane</keyword>
<feature type="domain" description="EGF-like" evidence="2">
    <location>
        <begin position="173"/>
        <end position="205"/>
    </location>
</feature>
<dbReference type="Proteomes" id="UP000018208">
    <property type="component" value="Unassembled WGS sequence"/>
</dbReference>
<dbReference type="PANTHER" id="PTHR23275">
    <property type="entry name" value="CABRIOLET.-RELATED"/>
    <property type="match status" value="1"/>
</dbReference>
<feature type="domain" description="EGF-like" evidence="2">
    <location>
        <begin position="92"/>
        <end position="129"/>
    </location>
</feature>
<gene>
    <name evidence="3" type="ORF">SS50377_27906</name>
</gene>
<dbReference type="SUPFAM" id="SSF57184">
    <property type="entry name" value="Growth factor receptor domain"/>
    <property type="match status" value="2"/>
</dbReference>
<keyword evidence="1" id="KW-0472">Membrane</keyword>
<keyword evidence="4" id="KW-1185">Reference proteome</keyword>
<dbReference type="EMBL" id="AUWU02000008">
    <property type="protein sequence ID" value="KAH0569934.1"/>
    <property type="molecule type" value="Genomic_DNA"/>
</dbReference>
<dbReference type="InterPro" id="IPR052798">
    <property type="entry name" value="Giardia_VSA"/>
</dbReference>
<feature type="domain" description="EGF-like" evidence="2">
    <location>
        <begin position="2"/>
        <end position="37"/>
    </location>
</feature>
<dbReference type="GeneID" id="94301929"/>
<reference evidence="3 4" key="1">
    <citation type="journal article" date="2014" name="PLoS Genet.">
        <title>The Genome of Spironucleus salmonicida Highlights a Fish Pathogen Adapted to Fluctuating Environments.</title>
        <authorList>
            <person name="Xu F."/>
            <person name="Jerlstrom-Hultqvist J."/>
            <person name="Einarsson E."/>
            <person name="Astvaldsson A."/>
            <person name="Svard S.G."/>
            <person name="Andersson J.O."/>
        </authorList>
    </citation>
    <scope>NUCLEOTIDE SEQUENCE [LARGE SCALE GENOMIC DNA]</scope>
    <source>
        <strain evidence="3 4">ATCC 50377</strain>
    </source>
</reference>
<evidence type="ECO:0000313" key="4">
    <source>
        <dbReference type="Proteomes" id="UP000018208"/>
    </source>
</evidence>
<evidence type="ECO:0000313" key="3">
    <source>
        <dbReference type="EMBL" id="KAH0569934.1"/>
    </source>
</evidence>
<dbReference type="Gene3D" id="2.10.220.10">
    <property type="entry name" value="Hormone Receptor, Insulin-like Growth Factor Receptor 1, Chain A, domain 2"/>
    <property type="match status" value="1"/>
</dbReference>
<dbReference type="InterPro" id="IPR000742">
    <property type="entry name" value="EGF"/>
</dbReference>
<dbReference type="AlphaFoldDB" id="A0A9P8LKY5"/>
<accession>A0A9P8LKY5</accession>
<dbReference type="InterPro" id="IPR009030">
    <property type="entry name" value="Growth_fac_rcpt_cys_sf"/>
</dbReference>
<dbReference type="KEGG" id="ssao:94301929"/>
<evidence type="ECO:0000259" key="2">
    <source>
        <dbReference type="SMART" id="SM00181"/>
    </source>
</evidence>
<dbReference type="PANTHER" id="PTHR23275:SF100">
    <property type="entry name" value="EGF-LIKE DOMAIN-CONTAINING PROTEIN"/>
    <property type="match status" value="1"/>
</dbReference>
<feature type="domain" description="EGF-like" evidence="2">
    <location>
        <begin position="55"/>
        <end position="87"/>
    </location>
</feature>
<dbReference type="OrthoDB" id="300641at2759"/>